<feature type="signal peptide" evidence="9">
    <location>
        <begin position="1"/>
        <end position="24"/>
    </location>
</feature>
<dbReference type="SMART" id="SM00093">
    <property type="entry name" value="SERPIN"/>
    <property type="match status" value="1"/>
</dbReference>
<feature type="domain" description="Serpin" evidence="10">
    <location>
        <begin position="57"/>
        <end position="412"/>
    </location>
</feature>
<evidence type="ECO:0000256" key="5">
    <source>
        <dbReference type="ARBA" id="ARBA00022729"/>
    </source>
</evidence>
<dbReference type="InterPro" id="IPR036186">
    <property type="entry name" value="Serpin_sf"/>
</dbReference>
<dbReference type="PANTHER" id="PTHR11461">
    <property type="entry name" value="SERINE PROTEASE INHIBITOR, SERPIN"/>
    <property type="match status" value="1"/>
</dbReference>
<evidence type="ECO:0000256" key="6">
    <source>
        <dbReference type="ARBA" id="ARBA00022900"/>
    </source>
</evidence>
<dbReference type="Pfam" id="PF00079">
    <property type="entry name" value="Serpin"/>
    <property type="match status" value="1"/>
</dbReference>
<reference evidence="11 12" key="1">
    <citation type="submission" date="2018-10" db="EMBL/GenBank/DDBJ databases">
        <title>Improved assembly of the deer mouse Peromyscus maniculatus genome.</title>
        <authorList>
            <person name="Lassance J.-M."/>
            <person name="Hoekstra H.E."/>
        </authorList>
    </citation>
    <scope>NUCLEOTIDE SEQUENCE [LARGE SCALE GENOMIC DNA]</scope>
</reference>
<evidence type="ECO:0000256" key="3">
    <source>
        <dbReference type="ARBA" id="ARBA00022525"/>
    </source>
</evidence>
<evidence type="ECO:0000256" key="8">
    <source>
        <dbReference type="RuleBase" id="RU000411"/>
    </source>
</evidence>
<dbReference type="GeneTree" id="ENSGT00940000154493"/>
<evidence type="ECO:0000313" key="11">
    <source>
        <dbReference type="Ensembl" id="ENSPEMP00000030603.1"/>
    </source>
</evidence>
<evidence type="ECO:0000256" key="7">
    <source>
        <dbReference type="ARBA" id="ARBA00023180"/>
    </source>
</evidence>
<dbReference type="InterPro" id="IPR023795">
    <property type="entry name" value="Serpin_CS"/>
</dbReference>
<dbReference type="InterPro" id="IPR000215">
    <property type="entry name" value="Serpin_fam"/>
</dbReference>
<dbReference type="SUPFAM" id="SSF56574">
    <property type="entry name" value="Serpins"/>
    <property type="match status" value="1"/>
</dbReference>
<protein>
    <recommendedName>
        <fullName evidence="10">Serpin domain-containing protein</fullName>
    </recommendedName>
</protein>
<comment type="subcellular location">
    <subcellularLocation>
        <location evidence="1">Secreted</location>
    </subcellularLocation>
</comment>
<accession>A0A8C8UKE0</accession>
<dbReference type="InterPro" id="IPR023796">
    <property type="entry name" value="Serpin_dom"/>
</dbReference>
<evidence type="ECO:0000259" key="10">
    <source>
        <dbReference type="SMART" id="SM00093"/>
    </source>
</evidence>
<evidence type="ECO:0000256" key="1">
    <source>
        <dbReference type="ARBA" id="ARBA00004613"/>
    </source>
</evidence>
<keyword evidence="5 9" id="KW-0732">Signal</keyword>
<keyword evidence="3" id="KW-0964">Secreted</keyword>
<dbReference type="InterPro" id="IPR042178">
    <property type="entry name" value="Serpin_sf_1"/>
</dbReference>
<dbReference type="FunFam" id="2.30.39.10:FF:000003">
    <property type="entry name" value="alpha-1-antitrypsin isoform X1"/>
    <property type="match status" value="1"/>
</dbReference>
<dbReference type="AlphaFoldDB" id="A0A8C8UKE0"/>
<keyword evidence="7" id="KW-0325">Glycoprotein</keyword>
<proteinExistence type="inferred from homology"/>
<dbReference type="GO" id="GO:0034097">
    <property type="term" value="P:response to cytokine"/>
    <property type="evidence" value="ECO:0007669"/>
    <property type="project" value="UniProtKB-ARBA"/>
</dbReference>
<dbReference type="GO" id="GO:0005615">
    <property type="term" value="C:extracellular space"/>
    <property type="evidence" value="ECO:0007669"/>
    <property type="project" value="InterPro"/>
</dbReference>
<dbReference type="Gene3D" id="2.30.39.10">
    <property type="entry name" value="Alpha-1-antitrypsin, domain 1"/>
    <property type="match status" value="1"/>
</dbReference>
<organism evidence="11 12">
    <name type="scientific">Peromyscus maniculatus bairdii</name>
    <name type="common">Prairie deer mouse</name>
    <dbReference type="NCBI Taxonomy" id="230844"/>
    <lineage>
        <taxon>Eukaryota</taxon>
        <taxon>Metazoa</taxon>
        <taxon>Chordata</taxon>
        <taxon>Craniata</taxon>
        <taxon>Vertebrata</taxon>
        <taxon>Euteleostomi</taxon>
        <taxon>Mammalia</taxon>
        <taxon>Eutheria</taxon>
        <taxon>Euarchontoglires</taxon>
        <taxon>Glires</taxon>
        <taxon>Rodentia</taxon>
        <taxon>Myomorpha</taxon>
        <taxon>Muroidea</taxon>
        <taxon>Cricetidae</taxon>
        <taxon>Neotominae</taxon>
        <taxon>Peromyscus</taxon>
    </lineage>
</organism>
<evidence type="ECO:0000313" key="12">
    <source>
        <dbReference type="Proteomes" id="UP000694547"/>
    </source>
</evidence>
<comment type="similarity">
    <text evidence="2 8">Belongs to the serpin family.</text>
</comment>
<dbReference type="Ensembl" id="ENSPEMT00000035130.1">
    <property type="protein sequence ID" value="ENSPEMP00000030603.1"/>
    <property type="gene ID" value="ENSPEMG00000031278.1"/>
</dbReference>
<reference evidence="11" key="3">
    <citation type="submission" date="2025-09" db="UniProtKB">
        <authorList>
            <consortium name="Ensembl"/>
        </authorList>
    </citation>
    <scope>IDENTIFICATION</scope>
</reference>
<keyword evidence="6" id="KW-0722">Serine protease inhibitor</keyword>
<dbReference type="Gene3D" id="3.30.497.10">
    <property type="entry name" value="Antithrombin, subunit I, domain 2"/>
    <property type="match status" value="1"/>
</dbReference>
<name>A0A8C8UKE0_PERMB</name>
<reference evidence="11" key="2">
    <citation type="submission" date="2025-08" db="UniProtKB">
        <authorList>
            <consortium name="Ensembl"/>
        </authorList>
    </citation>
    <scope>IDENTIFICATION</scope>
</reference>
<dbReference type="InterPro" id="IPR042185">
    <property type="entry name" value="Serpin_sf_2"/>
</dbReference>
<dbReference type="Proteomes" id="UP000694547">
    <property type="component" value="Chromosome 14"/>
</dbReference>
<sequence length="418" mass="48093">MSSSVPQRLLWLAGLCCLFSGSQPQDSLQRDEDEHDYGSMNYGFCESVYYNIFRLTFTLYQKSDSWTKDTNILFSPVNIIVASLIISLGAKNNTHNQILEGLQLNITEPTLYTLICMKQLLHNLLKNHKPQHLTIKSSIFLDQNLKLVDFFANAIHWLNSIKPIPVNFNDTYRAQKQINEYVEDETQGKIVGLFKDLEKDKAFALMNYIFFQGKEYDEAEAEHTLEEDFHVNKYRTVKVLMINRRDIYLLYREEELSTWVVANPYRNEVIAIFMLPDQGKMKRLEETLNQNYFENIMRLLKVRTANVYFPKLAMSTTYDLEIILSTLGITQAFSNEADLSGITQDAPVKLNKALQKTVLTFSNKSTKATRNTGLSEGNLTKVPTIRFDKPFLVFIKNEITGVPLIVGRVTNPTENSCL</sequence>
<dbReference type="GO" id="GO:0004867">
    <property type="term" value="F:serine-type endopeptidase inhibitor activity"/>
    <property type="evidence" value="ECO:0007669"/>
    <property type="project" value="UniProtKB-KW"/>
</dbReference>
<keyword evidence="4" id="KW-0646">Protease inhibitor</keyword>
<keyword evidence="12" id="KW-1185">Reference proteome</keyword>
<dbReference type="PROSITE" id="PS00284">
    <property type="entry name" value="SERPIN"/>
    <property type="match status" value="1"/>
</dbReference>
<dbReference type="PANTHER" id="PTHR11461:SF165">
    <property type="entry name" value="ALPHA-1-ANTITRYPSIN"/>
    <property type="match status" value="1"/>
</dbReference>
<evidence type="ECO:0000256" key="4">
    <source>
        <dbReference type="ARBA" id="ARBA00022690"/>
    </source>
</evidence>
<evidence type="ECO:0000256" key="2">
    <source>
        <dbReference type="ARBA" id="ARBA00009500"/>
    </source>
</evidence>
<feature type="chain" id="PRO_5034383306" description="Serpin domain-containing protein" evidence="9">
    <location>
        <begin position="25"/>
        <end position="418"/>
    </location>
</feature>
<evidence type="ECO:0000256" key="9">
    <source>
        <dbReference type="SAM" id="SignalP"/>
    </source>
</evidence>